<dbReference type="FunFam" id="3.80.10.10:FF:000933">
    <property type="entry name" value="RNI-like superfamily protein"/>
    <property type="match status" value="1"/>
</dbReference>
<name>A0A835IYF4_9MAGN</name>
<dbReference type="Proteomes" id="UP000631114">
    <property type="component" value="Unassembled WGS sequence"/>
</dbReference>
<evidence type="ECO:0000256" key="1">
    <source>
        <dbReference type="ARBA" id="ARBA00022468"/>
    </source>
</evidence>
<dbReference type="PANTHER" id="PTHR24113:SF12">
    <property type="entry name" value="RAN GTPASE-ACTIVATING PROTEIN 1"/>
    <property type="match status" value="1"/>
</dbReference>
<dbReference type="GO" id="GO:0005634">
    <property type="term" value="C:nucleus"/>
    <property type="evidence" value="ECO:0007669"/>
    <property type="project" value="TreeGrafter"/>
</dbReference>
<dbReference type="GO" id="GO:0005829">
    <property type="term" value="C:cytosol"/>
    <property type="evidence" value="ECO:0007669"/>
    <property type="project" value="TreeGrafter"/>
</dbReference>
<evidence type="ECO:0000256" key="2">
    <source>
        <dbReference type="ARBA" id="ARBA00022614"/>
    </source>
</evidence>
<dbReference type="GO" id="GO:0031267">
    <property type="term" value="F:small GTPase binding"/>
    <property type="evidence" value="ECO:0007669"/>
    <property type="project" value="TreeGrafter"/>
</dbReference>
<evidence type="ECO:0008006" key="6">
    <source>
        <dbReference type="Google" id="ProtNLM"/>
    </source>
</evidence>
<sequence>MTSPSTLSLSSHPKKHGLKNSIFGLGYGGHFVLFPTPSLKGRCVQLKSLVPRAAASSVNGGSSRGIGGRKVYRQSQAESSIPFVKVKEVVSFVVPAGVFVAVTFATPRNAMTFMESWLIGPGQGCEQCGRVLHHSMGCALAVLWKLVEKVLVPKSGKPVSTGENKFSLPGIKWSFAPGTNLSSGLSFTDEKDRREKKQKLSDFAKELRAFSDVNMSGLKFGDDGLFFLAESLGYNQIAEEVDFSANDITAAGLKAFDGVLQSNIVLKTLNLSGNRIGDEGAKCLCEILAGNGSIQKLQLNSTDVGDEGAKAIAELLKKNSSLRFLELDNNMIEYSGFTSLADALLENNTIQSIHLNGNYGGALGAAALAKGSERNKSLRELHLHGNSIGNEGVRALMSGLSAHKGKFTLLDLGNNEIGPKGAFHIAEFIKKTKGLLWLNLYMNDIGDEGAERIAESLKENRTITTIDLGGNNIHAKGVTAISQVLKDNAVIKSLELGYNPIGPDGAKAIAEVLKFHGKIEILKLGWCQIGPKGAEYIADTLKYNTTITTLDLRANGLRDEGAASLAHSLKVVNEALTSLDLGFNEIRDKGAFAIAQALKANEDITLTSLNLASNFLTKYGQVALTDARDHVYEMNEKEVNVFF</sequence>
<dbReference type="GO" id="GO:0006913">
    <property type="term" value="P:nucleocytoplasmic transport"/>
    <property type="evidence" value="ECO:0007669"/>
    <property type="project" value="TreeGrafter"/>
</dbReference>
<evidence type="ECO:0000313" key="5">
    <source>
        <dbReference type="Proteomes" id="UP000631114"/>
    </source>
</evidence>
<dbReference type="InterPro" id="IPR032675">
    <property type="entry name" value="LRR_dom_sf"/>
</dbReference>
<comment type="caution">
    <text evidence="4">The sequence shown here is derived from an EMBL/GenBank/DDBJ whole genome shotgun (WGS) entry which is preliminary data.</text>
</comment>
<dbReference type="AlphaFoldDB" id="A0A835IYF4"/>
<keyword evidence="3" id="KW-0677">Repeat</keyword>
<dbReference type="SUPFAM" id="SSF52047">
    <property type="entry name" value="RNI-like"/>
    <property type="match status" value="2"/>
</dbReference>
<accession>A0A835IYF4</accession>
<reference evidence="4 5" key="1">
    <citation type="submission" date="2020-10" db="EMBL/GenBank/DDBJ databases">
        <title>The Coptis chinensis genome and diversification of protoberbering-type alkaloids.</title>
        <authorList>
            <person name="Wang B."/>
            <person name="Shu S."/>
            <person name="Song C."/>
            <person name="Liu Y."/>
        </authorList>
    </citation>
    <scope>NUCLEOTIDE SEQUENCE [LARGE SCALE GENOMIC DNA]</scope>
    <source>
        <strain evidence="4">HL-2020</strain>
        <tissue evidence="4">Leaf</tissue>
    </source>
</reference>
<keyword evidence="2" id="KW-0433">Leucine-rich repeat</keyword>
<proteinExistence type="predicted"/>
<dbReference type="GO" id="GO:0048471">
    <property type="term" value="C:perinuclear region of cytoplasm"/>
    <property type="evidence" value="ECO:0007669"/>
    <property type="project" value="TreeGrafter"/>
</dbReference>
<dbReference type="PANTHER" id="PTHR24113">
    <property type="entry name" value="RAN GTPASE-ACTIVATING PROTEIN 1"/>
    <property type="match status" value="1"/>
</dbReference>
<dbReference type="GO" id="GO:0005096">
    <property type="term" value="F:GTPase activator activity"/>
    <property type="evidence" value="ECO:0007669"/>
    <property type="project" value="UniProtKB-KW"/>
</dbReference>
<protein>
    <recommendedName>
        <fullName evidence="6">Protein NLRC3</fullName>
    </recommendedName>
</protein>
<dbReference type="OrthoDB" id="341587at2759"/>
<dbReference type="Pfam" id="PF13516">
    <property type="entry name" value="LRR_6"/>
    <property type="match status" value="10"/>
</dbReference>
<evidence type="ECO:0000256" key="3">
    <source>
        <dbReference type="ARBA" id="ARBA00022737"/>
    </source>
</evidence>
<keyword evidence="1" id="KW-0343">GTPase activation</keyword>
<gene>
    <name evidence="4" type="ORF">IFM89_026274</name>
</gene>
<organism evidence="4 5">
    <name type="scientific">Coptis chinensis</name>
    <dbReference type="NCBI Taxonomy" id="261450"/>
    <lineage>
        <taxon>Eukaryota</taxon>
        <taxon>Viridiplantae</taxon>
        <taxon>Streptophyta</taxon>
        <taxon>Embryophyta</taxon>
        <taxon>Tracheophyta</taxon>
        <taxon>Spermatophyta</taxon>
        <taxon>Magnoliopsida</taxon>
        <taxon>Ranunculales</taxon>
        <taxon>Ranunculaceae</taxon>
        <taxon>Coptidoideae</taxon>
        <taxon>Coptis</taxon>
    </lineage>
</organism>
<dbReference type="FunFam" id="3.80.10.10:FF:001374">
    <property type="entry name" value="RNI-like superfamily protein"/>
    <property type="match status" value="1"/>
</dbReference>
<dbReference type="InterPro" id="IPR001611">
    <property type="entry name" value="Leu-rich_rpt"/>
</dbReference>
<evidence type="ECO:0000313" key="4">
    <source>
        <dbReference type="EMBL" id="KAF9625694.1"/>
    </source>
</evidence>
<keyword evidence="5" id="KW-1185">Reference proteome</keyword>
<dbReference type="InterPro" id="IPR027038">
    <property type="entry name" value="RanGap"/>
</dbReference>
<dbReference type="SMART" id="SM00368">
    <property type="entry name" value="LRR_RI"/>
    <property type="match status" value="12"/>
</dbReference>
<dbReference type="Gene3D" id="3.80.10.10">
    <property type="entry name" value="Ribonuclease Inhibitor"/>
    <property type="match status" value="4"/>
</dbReference>
<dbReference type="EMBL" id="JADFTS010000001">
    <property type="protein sequence ID" value="KAF9625694.1"/>
    <property type="molecule type" value="Genomic_DNA"/>
</dbReference>